<accession>A0A8X6SK56</accession>
<dbReference type="EMBL" id="BMAU01021334">
    <property type="protein sequence ID" value="GFY15239.1"/>
    <property type="molecule type" value="Genomic_DNA"/>
</dbReference>
<name>A0A8X6SK56_TRICX</name>
<proteinExistence type="predicted"/>
<organism evidence="1 2">
    <name type="scientific">Trichonephila clavipes</name>
    <name type="common">Golden silk orbweaver</name>
    <name type="synonym">Nephila clavipes</name>
    <dbReference type="NCBI Taxonomy" id="2585209"/>
    <lineage>
        <taxon>Eukaryota</taxon>
        <taxon>Metazoa</taxon>
        <taxon>Ecdysozoa</taxon>
        <taxon>Arthropoda</taxon>
        <taxon>Chelicerata</taxon>
        <taxon>Arachnida</taxon>
        <taxon>Araneae</taxon>
        <taxon>Araneomorphae</taxon>
        <taxon>Entelegynae</taxon>
        <taxon>Araneoidea</taxon>
        <taxon>Nephilidae</taxon>
        <taxon>Trichonephila</taxon>
    </lineage>
</organism>
<dbReference type="AlphaFoldDB" id="A0A8X6SK56"/>
<reference evidence="1" key="1">
    <citation type="submission" date="2020-08" db="EMBL/GenBank/DDBJ databases">
        <title>Multicomponent nature underlies the extraordinary mechanical properties of spider dragline silk.</title>
        <authorList>
            <person name="Kono N."/>
            <person name="Nakamura H."/>
            <person name="Mori M."/>
            <person name="Yoshida Y."/>
            <person name="Ohtoshi R."/>
            <person name="Malay A.D."/>
            <person name="Moran D.A.P."/>
            <person name="Tomita M."/>
            <person name="Numata K."/>
            <person name="Arakawa K."/>
        </authorList>
    </citation>
    <scope>NUCLEOTIDE SEQUENCE</scope>
</reference>
<evidence type="ECO:0000313" key="1">
    <source>
        <dbReference type="EMBL" id="GFY15239.1"/>
    </source>
</evidence>
<protein>
    <submittedName>
        <fullName evidence="1">Uncharacterized protein</fullName>
    </submittedName>
</protein>
<sequence length="75" mass="8612">MHSQYCALYSSKHSHLSLEITELLQQCPFHLGDPYIFDAVPKECLCNDKFESSMCEDPLGSHFENENDLESDKSQ</sequence>
<dbReference type="Proteomes" id="UP000887159">
    <property type="component" value="Unassembled WGS sequence"/>
</dbReference>
<gene>
    <name evidence="1" type="ORF">TNCV_1570501</name>
</gene>
<evidence type="ECO:0000313" key="2">
    <source>
        <dbReference type="Proteomes" id="UP000887159"/>
    </source>
</evidence>
<comment type="caution">
    <text evidence="1">The sequence shown here is derived from an EMBL/GenBank/DDBJ whole genome shotgun (WGS) entry which is preliminary data.</text>
</comment>
<keyword evidence="2" id="KW-1185">Reference proteome</keyword>